<keyword evidence="1" id="KW-0560">Oxidoreductase</keyword>
<dbReference type="FunFam" id="3.40.50.720:FF:000084">
    <property type="entry name" value="Short-chain dehydrogenase reductase"/>
    <property type="match status" value="1"/>
</dbReference>
<dbReference type="InterPro" id="IPR002347">
    <property type="entry name" value="SDR_fam"/>
</dbReference>
<dbReference type="InterPro" id="IPR020904">
    <property type="entry name" value="Sc_DH/Rdtase_CS"/>
</dbReference>
<dbReference type="GO" id="GO:0005829">
    <property type="term" value="C:cytosol"/>
    <property type="evidence" value="ECO:0007669"/>
    <property type="project" value="TreeGrafter"/>
</dbReference>
<comment type="similarity">
    <text evidence="2">Belongs to the short-chain dehydrogenases/reductases (SDR) family.</text>
</comment>
<dbReference type="PANTHER" id="PTHR43658">
    <property type="entry name" value="SHORT-CHAIN DEHYDROGENASE/REDUCTASE"/>
    <property type="match status" value="1"/>
</dbReference>
<reference evidence="3" key="1">
    <citation type="submission" date="2021-01" db="EMBL/GenBank/DDBJ databases">
        <authorList>
            <person name="Corre E."/>
            <person name="Pelletier E."/>
            <person name="Niang G."/>
            <person name="Scheremetjew M."/>
            <person name="Finn R."/>
            <person name="Kale V."/>
            <person name="Holt S."/>
            <person name="Cochrane G."/>
            <person name="Meng A."/>
            <person name="Brown T."/>
            <person name="Cohen L."/>
        </authorList>
    </citation>
    <scope>NUCLEOTIDE SEQUENCE</scope>
    <source>
        <strain evidence="3">CCMP3303</strain>
    </source>
</reference>
<evidence type="ECO:0000313" key="3">
    <source>
        <dbReference type="EMBL" id="CAD8379111.1"/>
    </source>
</evidence>
<dbReference type="GO" id="GO:0006706">
    <property type="term" value="P:steroid catabolic process"/>
    <property type="evidence" value="ECO:0007669"/>
    <property type="project" value="TreeGrafter"/>
</dbReference>
<protein>
    <submittedName>
        <fullName evidence="3">Uncharacterized protein</fullName>
    </submittedName>
</protein>
<dbReference type="PANTHER" id="PTHR43658:SF8">
    <property type="entry name" value="17-BETA-HYDROXYSTEROID DEHYDROGENASE 14-RELATED"/>
    <property type="match status" value="1"/>
</dbReference>
<name>A0A7S0AZL3_9STRA</name>
<gene>
    <name evidence="3" type="ORF">MPOL1434_LOCUS10372</name>
</gene>
<dbReference type="PRINTS" id="PR00080">
    <property type="entry name" value="SDRFAMILY"/>
</dbReference>
<evidence type="ECO:0000256" key="2">
    <source>
        <dbReference type="RuleBase" id="RU000363"/>
    </source>
</evidence>
<dbReference type="InterPro" id="IPR036291">
    <property type="entry name" value="NAD(P)-bd_dom_sf"/>
</dbReference>
<accession>A0A7S0AZL3</accession>
<proteinExistence type="inferred from homology"/>
<sequence length="339" mass="35863">MSKELQQQTHHASADAILASKAKTGYHGRSTVGAGRAVEPPPRIVLPADFGQEDVNKSSAAADLSVSAEVEPFTVGLAGRYVGKVALISGGAMGIGEGCVRVFLAAGASGVVFCDKKVDESKKLEAELNTNDRHSGRAVFVQADVSNVDQCINVVRKTIEEFGRLDCVINNAGWHPPPGTIDDFSVADMQDLFQLNFISYFAICKEALPHLRKTKGNIINMSSFVGAFGQAEAVTYAATKGATTAFSKALAIDEAKHGVRVNSVSPGNIWTPLWKAWSDGEADPVAAAEAGDRVQCMKRKGTIEETGRLCLCIAADMTFTTGVDHIQSGGAELGYGVRS</sequence>
<dbReference type="Gene3D" id="3.40.50.720">
    <property type="entry name" value="NAD(P)-binding Rossmann-like Domain"/>
    <property type="match status" value="1"/>
</dbReference>
<dbReference type="EMBL" id="HBEJ01017751">
    <property type="protein sequence ID" value="CAD8379111.1"/>
    <property type="molecule type" value="Transcribed_RNA"/>
</dbReference>
<dbReference type="AlphaFoldDB" id="A0A7S0AZL3"/>
<dbReference type="SUPFAM" id="SSF51735">
    <property type="entry name" value="NAD(P)-binding Rossmann-fold domains"/>
    <property type="match status" value="1"/>
</dbReference>
<dbReference type="Pfam" id="PF00106">
    <property type="entry name" value="adh_short"/>
    <property type="match status" value="1"/>
</dbReference>
<evidence type="ECO:0000256" key="1">
    <source>
        <dbReference type="ARBA" id="ARBA00023002"/>
    </source>
</evidence>
<dbReference type="PROSITE" id="PS00061">
    <property type="entry name" value="ADH_SHORT"/>
    <property type="match status" value="1"/>
</dbReference>
<organism evidence="3">
    <name type="scientific">Minutocellus polymorphus</name>
    <dbReference type="NCBI Taxonomy" id="265543"/>
    <lineage>
        <taxon>Eukaryota</taxon>
        <taxon>Sar</taxon>
        <taxon>Stramenopiles</taxon>
        <taxon>Ochrophyta</taxon>
        <taxon>Bacillariophyta</taxon>
        <taxon>Mediophyceae</taxon>
        <taxon>Cymatosirophycidae</taxon>
        <taxon>Cymatosirales</taxon>
        <taxon>Cymatosiraceae</taxon>
        <taxon>Minutocellus</taxon>
    </lineage>
</organism>
<dbReference type="GO" id="GO:0004303">
    <property type="term" value="F:estradiol 17-beta-dehydrogenase [NAD(P)+] activity"/>
    <property type="evidence" value="ECO:0007669"/>
    <property type="project" value="TreeGrafter"/>
</dbReference>
<dbReference type="PRINTS" id="PR00081">
    <property type="entry name" value="GDHRDH"/>
</dbReference>